<dbReference type="EMBL" id="JXXR01000002">
    <property type="protein sequence ID" value="KJY77200.1"/>
    <property type="molecule type" value="Genomic_DNA"/>
</dbReference>
<dbReference type="RefSeq" id="WP_045985175.1">
    <property type="nucleotide sequence ID" value="NZ_CP063052.1"/>
</dbReference>
<dbReference type="GO" id="GO:1990281">
    <property type="term" value="C:efflux pump complex"/>
    <property type="evidence" value="ECO:0007669"/>
    <property type="project" value="TreeGrafter"/>
</dbReference>
<feature type="domain" description="YknX-like barrel-sandwich hybrid" evidence="2">
    <location>
        <begin position="67"/>
        <end position="175"/>
    </location>
</feature>
<evidence type="ECO:0000256" key="1">
    <source>
        <dbReference type="ARBA" id="ARBA00009477"/>
    </source>
</evidence>
<evidence type="ECO:0000313" key="3">
    <source>
        <dbReference type="EMBL" id="KJY77200.1"/>
    </source>
</evidence>
<comment type="similarity">
    <text evidence="1">Belongs to the membrane fusion protein (MFP) (TC 8.A.1) family.</text>
</comment>
<gene>
    <name evidence="3" type="ORF">TW71_05125</name>
</gene>
<accession>A0A837GAR5</accession>
<comment type="caution">
    <text evidence="3">The sequence shown here is derived from an EMBL/GenBank/DDBJ whole genome shotgun (WGS) entry which is preliminary data.</text>
</comment>
<organism evidence="3">
    <name type="scientific">Vibrio coralliilyticus</name>
    <dbReference type="NCBI Taxonomy" id="190893"/>
    <lineage>
        <taxon>Bacteria</taxon>
        <taxon>Pseudomonadati</taxon>
        <taxon>Pseudomonadota</taxon>
        <taxon>Gammaproteobacteria</taxon>
        <taxon>Vibrionales</taxon>
        <taxon>Vibrionaceae</taxon>
        <taxon>Vibrio</taxon>
    </lineage>
</organism>
<name>A0A837GAR5_9VIBR</name>
<dbReference type="PANTHER" id="PTHR30469:SF20">
    <property type="entry name" value="EFFLUX RND TRANSPORTER PERIPLASMIC ADAPTOR SUBUNIT"/>
    <property type="match status" value="1"/>
</dbReference>
<proteinExistence type="inferred from homology"/>
<dbReference type="Pfam" id="PF25984">
    <property type="entry name" value="BSH_YknX"/>
    <property type="match status" value="1"/>
</dbReference>
<dbReference type="NCBIfam" id="TIGR01730">
    <property type="entry name" value="RND_mfp"/>
    <property type="match status" value="1"/>
</dbReference>
<dbReference type="SUPFAM" id="SSF111369">
    <property type="entry name" value="HlyD-like secretion proteins"/>
    <property type="match status" value="1"/>
</dbReference>
<reference evidence="3" key="1">
    <citation type="journal article" date="2015" name="BMC Genomics">
        <title>Genome mining reveals unlocked bioactive potential of marine Gram-negative bacteria.</title>
        <authorList>
            <person name="Machado H."/>
            <person name="Sonnenschein E.C."/>
            <person name="Melchiorsen J."/>
            <person name="Gram L."/>
        </authorList>
    </citation>
    <scope>NUCLEOTIDE SEQUENCE</scope>
    <source>
        <strain evidence="3">S2052</strain>
    </source>
</reference>
<dbReference type="Gene3D" id="2.40.420.20">
    <property type="match status" value="1"/>
</dbReference>
<dbReference type="GO" id="GO:0015562">
    <property type="term" value="F:efflux transmembrane transporter activity"/>
    <property type="evidence" value="ECO:0007669"/>
    <property type="project" value="TreeGrafter"/>
</dbReference>
<dbReference type="Gene3D" id="1.10.287.470">
    <property type="entry name" value="Helix hairpin bin"/>
    <property type="match status" value="1"/>
</dbReference>
<protein>
    <submittedName>
        <fullName evidence="3">Membrane protein</fullName>
    </submittedName>
</protein>
<sequence>MKMFKASIIALSVLGLVACKPSVEHREKNELRVDTFEVGSPLTSQHRSFNGQVMPAELTPLSFRLDGEISSILVQEGDNVTKGQVVAILDDAKAKQNLTDAQAKYELALKQFKRGQELRHNKMISSADLDELSASFKLAEANLGTAKLRVVYTRLKAPFDGVVSSVDKQKFENTSPGEMVVSIYQDEKVYVKLNVSDTVLAMLKPELSSERYQPTATFSGHDGTYTVSYLEHTSELHPDSQTYEFWLSMPQIEQRILPGTSAQVSVDLVKAGLNTIQGYQLPMTAVDTGVNPQDFFVWKLEDNIAHRYPISVSQINGSGALISGGVDTGDIIINSNLRKLREGMEIKGAQQ</sequence>
<dbReference type="Gene3D" id="2.40.50.100">
    <property type="match status" value="1"/>
</dbReference>
<dbReference type="PROSITE" id="PS51257">
    <property type="entry name" value="PROKAR_LIPOPROTEIN"/>
    <property type="match status" value="1"/>
</dbReference>
<evidence type="ECO:0000259" key="2">
    <source>
        <dbReference type="Pfam" id="PF25984"/>
    </source>
</evidence>
<dbReference type="AlphaFoldDB" id="A0A837GAR5"/>
<dbReference type="PANTHER" id="PTHR30469">
    <property type="entry name" value="MULTIDRUG RESISTANCE PROTEIN MDTA"/>
    <property type="match status" value="1"/>
</dbReference>
<dbReference type="InterPro" id="IPR006143">
    <property type="entry name" value="RND_pump_MFP"/>
</dbReference>
<dbReference type="InterPro" id="IPR058639">
    <property type="entry name" value="BSH_YknX-like"/>
</dbReference>